<proteinExistence type="predicted"/>
<dbReference type="PANTHER" id="PTHR11439">
    <property type="entry name" value="GAG-POL-RELATED RETROTRANSPOSON"/>
    <property type="match status" value="1"/>
</dbReference>
<feature type="region of interest" description="Disordered" evidence="1">
    <location>
        <begin position="255"/>
        <end position="293"/>
    </location>
</feature>
<reference evidence="2" key="2">
    <citation type="submission" date="2022-01" db="EMBL/GenBank/DDBJ databases">
        <authorList>
            <person name="Yamashiro T."/>
            <person name="Shiraishi A."/>
            <person name="Satake H."/>
            <person name="Nakayama K."/>
        </authorList>
    </citation>
    <scope>NUCLEOTIDE SEQUENCE</scope>
</reference>
<dbReference type="EMBL" id="BQNB010016961">
    <property type="protein sequence ID" value="GJT57778.1"/>
    <property type="molecule type" value="Genomic_DNA"/>
</dbReference>
<comment type="caution">
    <text evidence="2">The sequence shown here is derived from an EMBL/GenBank/DDBJ whole genome shotgun (WGS) entry which is preliminary data.</text>
</comment>
<organism evidence="2 3">
    <name type="scientific">Tanacetum coccineum</name>
    <dbReference type="NCBI Taxonomy" id="301880"/>
    <lineage>
        <taxon>Eukaryota</taxon>
        <taxon>Viridiplantae</taxon>
        <taxon>Streptophyta</taxon>
        <taxon>Embryophyta</taxon>
        <taxon>Tracheophyta</taxon>
        <taxon>Spermatophyta</taxon>
        <taxon>Magnoliopsida</taxon>
        <taxon>eudicotyledons</taxon>
        <taxon>Gunneridae</taxon>
        <taxon>Pentapetalae</taxon>
        <taxon>asterids</taxon>
        <taxon>campanulids</taxon>
        <taxon>Asterales</taxon>
        <taxon>Asteraceae</taxon>
        <taxon>Asteroideae</taxon>
        <taxon>Anthemideae</taxon>
        <taxon>Anthemidinae</taxon>
        <taxon>Tanacetum</taxon>
    </lineage>
</organism>
<evidence type="ECO:0000313" key="2">
    <source>
        <dbReference type="EMBL" id="GJT57778.1"/>
    </source>
</evidence>
<accession>A0ABQ5F384</accession>
<keyword evidence="3" id="KW-1185">Reference proteome</keyword>
<evidence type="ECO:0000313" key="3">
    <source>
        <dbReference type="Proteomes" id="UP001151760"/>
    </source>
</evidence>
<dbReference type="PANTHER" id="PTHR11439:SF509">
    <property type="entry name" value="RNA-DIRECTED DNA POLYMERASE"/>
    <property type="match status" value="1"/>
</dbReference>
<protein>
    <recommendedName>
        <fullName evidence="4">Reverse transcriptase Ty1/copia-type domain-containing protein</fullName>
    </recommendedName>
</protein>
<evidence type="ECO:0000256" key="1">
    <source>
        <dbReference type="SAM" id="MobiDB-lite"/>
    </source>
</evidence>
<reference evidence="2" key="1">
    <citation type="journal article" date="2022" name="Int. J. Mol. Sci.">
        <title>Draft Genome of Tanacetum Coccineum: Genomic Comparison of Closely Related Tanacetum-Family Plants.</title>
        <authorList>
            <person name="Yamashiro T."/>
            <person name="Shiraishi A."/>
            <person name="Nakayama K."/>
            <person name="Satake H."/>
        </authorList>
    </citation>
    <scope>NUCLEOTIDE SEQUENCE</scope>
</reference>
<gene>
    <name evidence="2" type="ORF">Tco_0992832</name>
</gene>
<dbReference type="Proteomes" id="UP001151760">
    <property type="component" value="Unassembled WGS sequence"/>
</dbReference>
<name>A0ABQ5F384_9ASTR</name>
<sequence length="522" mass="59381">MVINSPCLIDKKELAIPGQTTTANMDFYDKHNMVAFLQKPTGSEEFHQMVDFLAGSHISSLPNTEIFDQLTLMGYVSNDDKLTFQKDDSKENSNDSFVKEQVLEDTSSFVKSSLNADKETIFLVDKKIEGKPQQDDTGFIDSGCLRHMTRNIAYLSDFKEFDKGILLWWEEHIVVKFSSVSQCDKKNYVLFTDTECLVLSPNFKLPDESQILLKIPRKDNMYSFDMKNIAEAVSTACYVQNKVLVVKPHNKKPYDFLEVEDGPHNESDEKDKSNDDSSPREVNAAGQHVNTVSPEVNTGHFKLNIVDPSVNTASSYELDSPKDMFKMGASHTLETTHVEFFNDEDEPEIKGEDCQLGNHKAERGLMEKGEMVYPWCCRSYRVQQKKKVIFISQDKYVHEILRKYNYTDVKSAFTLTDLDKPLVQDGDAADVDEHLYRSMIGSLMYLTVSMPDIMFAVCACARFQVSPKTSHLLAVKRIFRYLKGKLSLGLWYSKDSPLKLVSYTDSDYAGATQDRKSTTRGC</sequence>
<evidence type="ECO:0008006" key="4">
    <source>
        <dbReference type="Google" id="ProtNLM"/>
    </source>
</evidence>
<feature type="compositionally biased region" description="Basic and acidic residues" evidence="1">
    <location>
        <begin position="261"/>
        <end position="279"/>
    </location>
</feature>